<name>A0A0F9KSL3_9ZZZZ</name>
<reference evidence="1" key="1">
    <citation type="journal article" date="2015" name="Nature">
        <title>Complex archaea that bridge the gap between prokaryotes and eukaryotes.</title>
        <authorList>
            <person name="Spang A."/>
            <person name="Saw J.H."/>
            <person name="Jorgensen S.L."/>
            <person name="Zaremba-Niedzwiedzka K."/>
            <person name="Martijn J."/>
            <person name="Lind A.E."/>
            <person name="van Eijk R."/>
            <person name="Schleper C."/>
            <person name="Guy L."/>
            <person name="Ettema T.J."/>
        </authorList>
    </citation>
    <scope>NUCLEOTIDE SEQUENCE</scope>
</reference>
<gene>
    <name evidence="1" type="ORF">LCGC14_1598370</name>
</gene>
<dbReference type="AlphaFoldDB" id="A0A0F9KSL3"/>
<organism evidence="1">
    <name type="scientific">marine sediment metagenome</name>
    <dbReference type="NCBI Taxonomy" id="412755"/>
    <lineage>
        <taxon>unclassified sequences</taxon>
        <taxon>metagenomes</taxon>
        <taxon>ecological metagenomes</taxon>
    </lineage>
</organism>
<accession>A0A0F9KSL3</accession>
<proteinExistence type="predicted"/>
<protein>
    <recommendedName>
        <fullName evidence="2">Plasmid related protein</fullName>
    </recommendedName>
</protein>
<evidence type="ECO:0008006" key="2">
    <source>
        <dbReference type="Google" id="ProtNLM"/>
    </source>
</evidence>
<comment type="caution">
    <text evidence="1">The sequence shown here is derived from an EMBL/GenBank/DDBJ whole genome shotgun (WGS) entry which is preliminary data.</text>
</comment>
<dbReference type="EMBL" id="LAZR01012787">
    <property type="protein sequence ID" value="KKM25098.1"/>
    <property type="molecule type" value="Genomic_DNA"/>
</dbReference>
<evidence type="ECO:0000313" key="1">
    <source>
        <dbReference type="EMBL" id="KKM25098.1"/>
    </source>
</evidence>
<sequence>MEKFPMGRLLVTRGVNDRRAEEEPFAKFVLDSLNRHAMGDWGDLCAEDRQENERSLNGGCRLLSAYEKDDLPKIWIITEADRSVTTVLFPEEY</sequence>